<evidence type="ECO:0000256" key="2">
    <source>
        <dbReference type="ARBA" id="ARBA00004972"/>
    </source>
</evidence>
<dbReference type="GO" id="GO:0046872">
    <property type="term" value="F:metal ion binding"/>
    <property type="evidence" value="ECO:0007669"/>
    <property type="project" value="UniProtKB-KW"/>
</dbReference>
<evidence type="ECO:0000256" key="7">
    <source>
        <dbReference type="ARBA" id="ARBA00043997"/>
    </source>
</evidence>
<comment type="pathway">
    <text evidence="2">Hormone biosynthesis.</text>
</comment>
<evidence type="ECO:0000256" key="4">
    <source>
        <dbReference type="ARBA" id="ARBA00023002"/>
    </source>
</evidence>
<evidence type="ECO:0000313" key="12">
    <source>
        <dbReference type="Proteomes" id="UP000447434"/>
    </source>
</evidence>
<dbReference type="AlphaFoldDB" id="A0A6A4PWD1"/>
<dbReference type="FunFam" id="2.60.120.330:FF:000003">
    <property type="entry name" value="Gibberellin 20 oxidase 2"/>
    <property type="match status" value="1"/>
</dbReference>
<comment type="cofactor">
    <cofactor evidence="1">
        <name>L-ascorbate</name>
        <dbReference type="ChEBI" id="CHEBI:38290"/>
    </cofactor>
</comment>
<evidence type="ECO:0000256" key="3">
    <source>
        <dbReference type="ARBA" id="ARBA00022723"/>
    </source>
</evidence>
<organism evidence="11 12">
    <name type="scientific">Lupinus albus</name>
    <name type="common">White lupine</name>
    <name type="synonym">Lupinus termis</name>
    <dbReference type="NCBI Taxonomy" id="3870"/>
    <lineage>
        <taxon>Eukaryota</taxon>
        <taxon>Viridiplantae</taxon>
        <taxon>Streptophyta</taxon>
        <taxon>Embryophyta</taxon>
        <taxon>Tracheophyta</taxon>
        <taxon>Spermatophyta</taxon>
        <taxon>Magnoliopsida</taxon>
        <taxon>eudicotyledons</taxon>
        <taxon>Gunneridae</taxon>
        <taxon>Pentapetalae</taxon>
        <taxon>rosids</taxon>
        <taxon>fabids</taxon>
        <taxon>Fabales</taxon>
        <taxon>Fabaceae</taxon>
        <taxon>Papilionoideae</taxon>
        <taxon>50 kb inversion clade</taxon>
        <taxon>genistoids sensu lato</taxon>
        <taxon>core genistoids</taxon>
        <taxon>Genisteae</taxon>
        <taxon>Lupinus</taxon>
    </lineage>
</organism>
<dbReference type="PROSITE" id="PS51471">
    <property type="entry name" value="FE2OG_OXY"/>
    <property type="match status" value="1"/>
</dbReference>
<evidence type="ECO:0000313" key="11">
    <source>
        <dbReference type="EMBL" id="KAE9605830.1"/>
    </source>
</evidence>
<keyword evidence="5 9" id="KW-0408">Iron</keyword>
<keyword evidence="3 9" id="KW-0479">Metal-binding</keyword>
<dbReference type="GO" id="GO:0009686">
    <property type="term" value="P:gibberellin biosynthetic process"/>
    <property type="evidence" value="ECO:0007669"/>
    <property type="project" value="UniProtKB-ARBA"/>
</dbReference>
<dbReference type="InterPro" id="IPR050231">
    <property type="entry name" value="Iron_ascorbate_oxido_reductase"/>
</dbReference>
<comment type="pathway">
    <text evidence="6">Plant hormone biosynthesis; gibberellin biosynthesis.</text>
</comment>
<proteinExistence type="inferred from homology"/>
<dbReference type="PRINTS" id="PR00682">
    <property type="entry name" value="IPNSYNTHASE"/>
</dbReference>
<feature type="domain" description="Fe2OG dioxygenase" evidence="10">
    <location>
        <begin position="197"/>
        <end position="299"/>
    </location>
</feature>
<keyword evidence="4 9" id="KW-0560">Oxidoreductase</keyword>
<protein>
    <submittedName>
        <fullName evidence="11">Putative ent-kaurene synthase</fullName>
    </submittedName>
</protein>
<dbReference type="Pfam" id="PF14226">
    <property type="entry name" value="DIOX_N"/>
    <property type="match status" value="1"/>
</dbReference>
<comment type="caution">
    <text evidence="11">The sequence shown here is derived from an EMBL/GenBank/DDBJ whole genome shotgun (WGS) entry which is preliminary data.</text>
</comment>
<name>A0A6A4PWD1_LUPAL</name>
<dbReference type="InterPro" id="IPR026992">
    <property type="entry name" value="DIOX_N"/>
</dbReference>
<dbReference type="EMBL" id="WOCE01000010">
    <property type="protein sequence ID" value="KAE9605830.1"/>
    <property type="molecule type" value="Genomic_DNA"/>
</dbReference>
<dbReference type="PANTHER" id="PTHR47990">
    <property type="entry name" value="2-OXOGLUTARATE (2OG) AND FE(II)-DEPENDENT OXYGENASE SUPERFAMILY PROTEIN-RELATED"/>
    <property type="match status" value="1"/>
</dbReference>
<comment type="catalytic activity">
    <reaction evidence="8">
        <text>gibberellin A12 + 2 2-oxoglutarate + 3 O2 + H(+) = gibberellin A9 + 2 succinate + 3 CO2 + 2 H2O</text>
        <dbReference type="Rhea" id="RHEA:60772"/>
        <dbReference type="ChEBI" id="CHEBI:15377"/>
        <dbReference type="ChEBI" id="CHEBI:15378"/>
        <dbReference type="ChEBI" id="CHEBI:15379"/>
        <dbReference type="ChEBI" id="CHEBI:16526"/>
        <dbReference type="ChEBI" id="CHEBI:16810"/>
        <dbReference type="ChEBI" id="CHEBI:30031"/>
        <dbReference type="ChEBI" id="CHEBI:58627"/>
        <dbReference type="ChEBI" id="CHEBI:73255"/>
    </reaction>
    <physiologicalReaction direction="left-to-right" evidence="8">
        <dbReference type="Rhea" id="RHEA:60773"/>
    </physiologicalReaction>
</comment>
<dbReference type="Gene3D" id="2.60.120.330">
    <property type="entry name" value="B-lactam Antibiotic, Isopenicillin N Synthase, Chain"/>
    <property type="match status" value="1"/>
</dbReference>
<gene>
    <name evidence="11" type="ORF">Lalb_Chr10g0101451</name>
</gene>
<dbReference type="InterPro" id="IPR005123">
    <property type="entry name" value="Oxoglu/Fe-dep_dioxygenase_dom"/>
</dbReference>
<dbReference type="GO" id="GO:0045544">
    <property type="term" value="F:gibberellin 20-oxidase activity"/>
    <property type="evidence" value="ECO:0007669"/>
    <property type="project" value="UniProtKB-ARBA"/>
</dbReference>
<evidence type="ECO:0000256" key="8">
    <source>
        <dbReference type="ARBA" id="ARBA00050508"/>
    </source>
</evidence>
<evidence type="ECO:0000256" key="6">
    <source>
        <dbReference type="ARBA" id="ARBA00037909"/>
    </source>
</evidence>
<evidence type="ECO:0000259" key="10">
    <source>
        <dbReference type="PROSITE" id="PS51471"/>
    </source>
</evidence>
<comment type="similarity">
    <text evidence="7">Belongs to the iron/ascorbate-dependent oxidoreductase family. GA20OX subfamily.</text>
</comment>
<dbReference type="SUPFAM" id="SSF51197">
    <property type="entry name" value="Clavaminate synthase-like"/>
    <property type="match status" value="1"/>
</dbReference>
<keyword evidence="12" id="KW-1185">Reference proteome</keyword>
<evidence type="ECO:0000256" key="9">
    <source>
        <dbReference type="RuleBase" id="RU003682"/>
    </source>
</evidence>
<dbReference type="OrthoDB" id="288590at2759"/>
<dbReference type="Pfam" id="PF03171">
    <property type="entry name" value="2OG-FeII_Oxy"/>
    <property type="match status" value="1"/>
</dbReference>
<evidence type="ECO:0000256" key="5">
    <source>
        <dbReference type="ARBA" id="ARBA00023004"/>
    </source>
</evidence>
<evidence type="ECO:0000256" key="1">
    <source>
        <dbReference type="ARBA" id="ARBA00001961"/>
    </source>
</evidence>
<sequence>MDSSLFFDPSLLKSQPTVPLNFVWPKECLEDSHEELQAPVLDLDGFLRGDNEATLHTANLIRKSCLSHGFFQVINHGVDSALIREAYDQMDAFFNLPIHRKLNALKTQGSLWGYSGAHADRFASKLPWKETLSFPFHDNSLDPVVTNYFHSTLGEDFQQAGVVFQKYCEAMKGLAMKVVELLAISLGVDRLHYKDLFEEGCSIMRCNYYPSCQQPSLALGTGPHCDPTSVTILHQDDVGGLDVFVDKKWQTVKPRPNALVVNIGDTFTALSNGRYKSCLHRAMVNEYKDRRSLAFFLCPKEDKVVRAPKDIVLKDGTKQYPDFTWSNLLEFTQKYYRADEDTLPNFTKWLISSKP</sequence>
<dbReference type="Proteomes" id="UP000447434">
    <property type="component" value="Chromosome 10"/>
</dbReference>
<dbReference type="InterPro" id="IPR044861">
    <property type="entry name" value="IPNS-like_FE2OG_OXY"/>
</dbReference>
<accession>A0A6A4PWD1</accession>
<dbReference type="InterPro" id="IPR027443">
    <property type="entry name" value="IPNS-like_sf"/>
</dbReference>
<reference evidence="12" key="1">
    <citation type="journal article" date="2020" name="Nat. Commun.">
        <title>Genome sequence of the cluster root forming white lupin.</title>
        <authorList>
            <person name="Hufnagel B."/>
            <person name="Marques A."/>
            <person name="Soriano A."/>
            <person name="Marques L."/>
            <person name="Divol F."/>
            <person name="Doumas P."/>
            <person name="Sallet E."/>
            <person name="Mancinotti D."/>
            <person name="Carrere S."/>
            <person name="Marande W."/>
            <person name="Arribat S."/>
            <person name="Keller J."/>
            <person name="Huneau C."/>
            <person name="Blein T."/>
            <person name="Aime D."/>
            <person name="Laguerre M."/>
            <person name="Taylor J."/>
            <person name="Schubert V."/>
            <person name="Nelson M."/>
            <person name="Geu-Flores F."/>
            <person name="Crespi M."/>
            <person name="Gallardo-Guerrero K."/>
            <person name="Delaux P.-M."/>
            <person name="Salse J."/>
            <person name="Berges H."/>
            <person name="Guyot R."/>
            <person name="Gouzy J."/>
            <person name="Peret B."/>
        </authorList>
    </citation>
    <scope>NUCLEOTIDE SEQUENCE [LARGE SCALE GENOMIC DNA]</scope>
    <source>
        <strain evidence="12">cv. Amiga</strain>
    </source>
</reference>